<proteinExistence type="predicted"/>
<reference evidence="1 2" key="1">
    <citation type="journal article" date="2019" name="Sci. Rep.">
        <title>Orb-weaving spider Araneus ventricosus genome elucidates the spidroin gene catalogue.</title>
        <authorList>
            <person name="Kono N."/>
            <person name="Nakamura H."/>
            <person name="Ohtoshi R."/>
            <person name="Moran D.A.P."/>
            <person name="Shinohara A."/>
            <person name="Yoshida Y."/>
            <person name="Fujiwara M."/>
            <person name="Mori M."/>
            <person name="Tomita M."/>
            <person name="Arakawa K."/>
        </authorList>
    </citation>
    <scope>NUCLEOTIDE SEQUENCE [LARGE SCALE GENOMIC DNA]</scope>
</reference>
<evidence type="ECO:0000313" key="1">
    <source>
        <dbReference type="EMBL" id="GBN86365.1"/>
    </source>
</evidence>
<gene>
    <name evidence="1" type="ORF">AVEN_181659_1</name>
</gene>
<dbReference type="AlphaFoldDB" id="A0A4Y2SGL3"/>
<dbReference type="Proteomes" id="UP000499080">
    <property type="component" value="Unassembled WGS sequence"/>
</dbReference>
<protein>
    <submittedName>
        <fullName evidence="1">Uncharacterized protein</fullName>
    </submittedName>
</protein>
<dbReference type="EMBL" id="BGPR01021254">
    <property type="protein sequence ID" value="GBN86365.1"/>
    <property type="molecule type" value="Genomic_DNA"/>
</dbReference>
<organism evidence="1 2">
    <name type="scientific">Araneus ventricosus</name>
    <name type="common">Orbweaver spider</name>
    <name type="synonym">Epeira ventricosa</name>
    <dbReference type="NCBI Taxonomy" id="182803"/>
    <lineage>
        <taxon>Eukaryota</taxon>
        <taxon>Metazoa</taxon>
        <taxon>Ecdysozoa</taxon>
        <taxon>Arthropoda</taxon>
        <taxon>Chelicerata</taxon>
        <taxon>Arachnida</taxon>
        <taxon>Araneae</taxon>
        <taxon>Araneomorphae</taxon>
        <taxon>Entelegynae</taxon>
        <taxon>Araneoidea</taxon>
        <taxon>Araneidae</taxon>
        <taxon>Araneus</taxon>
    </lineage>
</organism>
<evidence type="ECO:0000313" key="2">
    <source>
        <dbReference type="Proteomes" id="UP000499080"/>
    </source>
</evidence>
<comment type="caution">
    <text evidence="1">The sequence shown here is derived from an EMBL/GenBank/DDBJ whole genome shotgun (WGS) entry which is preliminary data.</text>
</comment>
<keyword evidence="2" id="KW-1185">Reference proteome</keyword>
<accession>A0A4Y2SGL3</accession>
<sequence length="85" mass="9698">MIDLAIRAEVPNLWYSKDQLGNSLEGPVRLEDQLGYSKRTNWSEGQLKATRRTNWVLEGPLGTLEEKHHLGVHSKHHLGVRKGPF</sequence>
<name>A0A4Y2SGL3_ARAVE</name>